<protein>
    <submittedName>
        <fullName evidence="1">Uncharacterized protein</fullName>
    </submittedName>
</protein>
<evidence type="ECO:0000313" key="2">
    <source>
        <dbReference type="Proteomes" id="UP000309997"/>
    </source>
</evidence>
<accession>A0ACC4BBK5</accession>
<dbReference type="EMBL" id="RCHU02000011">
    <property type="protein sequence ID" value="KAL3575948.1"/>
    <property type="molecule type" value="Genomic_DNA"/>
</dbReference>
<organism evidence="1 2">
    <name type="scientific">Populus alba</name>
    <name type="common">White poplar</name>
    <dbReference type="NCBI Taxonomy" id="43335"/>
    <lineage>
        <taxon>Eukaryota</taxon>
        <taxon>Viridiplantae</taxon>
        <taxon>Streptophyta</taxon>
        <taxon>Embryophyta</taxon>
        <taxon>Tracheophyta</taxon>
        <taxon>Spermatophyta</taxon>
        <taxon>Magnoliopsida</taxon>
        <taxon>eudicotyledons</taxon>
        <taxon>Gunneridae</taxon>
        <taxon>Pentapetalae</taxon>
        <taxon>rosids</taxon>
        <taxon>fabids</taxon>
        <taxon>Malpighiales</taxon>
        <taxon>Salicaceae</taxon>
        <taxon>Saliceae</taxon>
        <taxon>Populus</taxon>
    </lineage>
</organism>
<sequence>MEVDEDWNGLTLVAMWSFFDLGLKLVEVQVCGSYGGKGSGLIMVGIPRFRPWVGDGDGCLVFVEYGEDTGYGGELLRVNGLQWCRGGEWFGDMCC</sequence>
<comment type="caution">
    <text evidence="1">The sequence shown here is derived from an EMBL/GenBank/DDBJ whole genome shotgun (WGS) entry which is preliminary data.</text>
</comment>
<dbReference type="Proteomes" id="UP000309997">
    <property type="component" value="Unassembled WGS sequence"/>
</dbReference>
<evidence type="ECO:0000313" key="1">
    <source>
        <dbReference type="EMBL" id="KAL3575948.1"/>
    </source>
</evidence>
<keyword evidence="2" id="KW-1185">Reference proteome</keyword>
<reference evidence="1 2" key="1">
    <citation type="journal article" date="2024" name="Plant Biotechnol. J.">
        <title>Genome and CRISPR/Cas9 system of a widespread forest tree (Populus alba) in the world.</title>
        <authorList>
            <person name="Liu Y.J."/>
            <person name="Jiang P.F."/>
            <person name="Han X.M."/>
            <person name="Li X.Y."/>
            <person name="Wang H.M."/>
            <person name="Wang Y.J."/>
            <person name="Wang X.X."/>
            <person name="Zeng Q.Y."/>
        </authorList>
    </citation>
    <scope>NUCLEOTIDE SEQUENCE [LARGE SCALE GENOMIC DNA]</scope>
    <source>
        <strain evidence="2">cv. PAL-ZL1</strain>
    </source>
</reference>
<name>A0ACC4BBK5_POPAL</name>
<gene>
    <name evidence="1" type="ORF">D5086_021231</name>
</gene>
<proteinExistence type="predicted"/>